<evidence type="ECO:0000313" key="1">
    <source>
        <dbReference type="EMBL" id="GGH85293.1"/>
    </source>
</evidence>
<dbReference type="InterPro" id="IPR036286">
    <property type="entry name" value="LexA/Signal_pep-like_sf"/>
</dbReference>
<accession>A0ABQ2A375</accession>
<comment type="caution">
    <text evidence="1">The sequence shown here is derived from an EMBL/GenBank/DDBJ whole genome shotgun (WGS) entry which is preliminary data.</text>
</comment>
<organism evidence="1 2">
    <name type="scientific">Saccharibacillus endophyticus</name>
    <dbReference type="NCBI Taxonomy" id="2060666"/>
    <lineage>
        <taxon>Bacteria</taxon>
        <taxon>Bacillati</taxon>
        <taxon>Bacillota</taxon>
        <taxon>Bacilli</taxon>
        <taxon>Bacillales</taxon>
        <taxon>Paenibacillaceae</taxon>
        <taxon>Saccharibacillus</taxon>
    </lineage>
</organism>
<dbReference type="Proteomes" id="UP000605427">
    <property type="component" value="Unassembled WGS sequence"/>
</dbReference>
<reference evidence="2" key="1">
    <citation type="journal article" date="2019" name="Int. J. Syst. Evol. Microbiol.">
        <title>The Global Catalogue of Microorganisms (GCM) 10K type strain sequencing project: providing services to taxonomists for standard genome sequencing and annotation.</title>
        <authorList>
            <consortium name="The Broad Institute Genomics Platform"/>
            <consortium name="The Broad Institute Genome Sequencing Center for Infectious Disease"/>
            <person name="Wu L."/>
            <person name="Ma J."/>
        </authorList>
    </citation>
    <scope>NUCLEOTIDE SEQUENCE [LARGE SCALE GENOMIC DNA]</scope>
    <source>
        <strain evidence="2">CCM 8702</strain>
    </source>
</reference>
<evidence type="ECO:0000313" key="2">
    <source>
        <dbReference type="Proteomes" id="UP000605427"/>
    </source>
</evidence>
<keyword evidence="2" id="KW-1185">Reference proteome</keyword>
<proteinExistence type="predicted"/>
<dbReference type="CDD" id="cd06462">
    <property type="entry name" value="Peptidase_S24_S26"/>
    <property type="match status" value="1"/>
</dbReference>
<gene>
    <name evidence="1" type="ORF">GCM10007362_42390</name>
</gene>
<dbReference type="EMBL" id="BMDD01000005">
    <property type="protein sequence ID" value="GGH85293.1"/>
    <property type="molecule type" value="Genomic_DNA"/>
</dbReference>
<dbReference type="SUPFAM" id="SSF51306">
    <property type="entry name" value="LexA/Signal peptidase"/>
    <property type="match status" value="1"/>
</dbReference>
<protein>
    <recommendedName>
        <fullName evidence="3">Peptidase S24/S26A/S26B/S26C domain-containing protein</fullName>
    </recommendedName>
</protein>
<sequence>MIKKFVKQALFAGKDVMIEVEGNCMVPIIMEGEKVLIHSIKNDEQIEVGDIVLFEDKVLNNLVLHRVNYIYDDLIITAGDNNPFFDPIMDKRKVIGKVESFDKKIEKSSANIIYVINSSSNQIKKENVYYTDRPNETIDKMKALNYSIVVIHSQAKSHLFESDVSKLNKIAYFFGYEFSNELDNHIFKSKVDSVLRTEIFPDKTDLSNQIKSVEFLHAKHNIVPFLHSN</sequence>
<name>A0ABQ2A375_9BACL</name>
<dbReference type="RefSeq" id="WP_172241952.1">
    <property type="nucleotide sequence ID" value="NZ_BMDD01000005.1"/>
</dbReference>
<evidence type="ECO:0008006" key="3">
    <source>
        <dbReference type="Google" id="ProtNLM"/>
    </source>
</evidence>